<evidence type="ECO:0008006" key="2">
    <source>
        <dbReference type="Google" id="ProtNLM"/>
    </source>
</evidence>
<gene>
    <name evidence="1" type="ORF">LCGC14_2530700</name>
</gene>
<dbReference type="InterPro" id="IPR036237">
    <property type="entry name" value="Xyl_isomerase-like_sf"/>
</dbReference>
<comment type="caution">
    <text evidence="1">The sequence shown here is derived from an EMBL/GenBank/DDBJ whole genome shotgun (WGS) entry which is preliminary data.</text>
</comment>
<dbReference type="EMBL" id="LAZR01041060">
    <property type="protein sequence ID" value="KKL12944.1"/>
    <property type="molecule type" value="Genomic_DNA"/>
</dbReference>
<dbReference type="Gene3D" id="3.20.20.150">
    <property type="entry name" value="Divalent-metal-dependent TIM barrel enzymes"/>
    <property type="match status" value="1"/>
</dbReference>
<organism evidence="1">
    <name type="scientific">marine sediment metagenome</name>
    <dbReference type="NCBI Taxonomy" id="412755"/>
    <lineage>
        <taxon>unclassified sequences</taxon>
        <taxon>metagenomes</taxon>
        <taxon>ecological metagenomes</taxon>
    </lineage>
</organism>
<protein>
    <recommendedName>
        <fullName evidence="2">Xylose isomerase-like TIM barrel domain-containing protein</fullName>
    </recommendedName>
</protein>
<dbReference type="AlphaFoldDB" id="A0A0F9ATM3"/>
<reference evidence="1" key="1">
    <citation type="journal article" date="2015" name="Nature">
        <title>Complex archaea that bridge the gap between prokaryotes and eukaryotes.</title>
        <authorList>
            <person name="Spang A."/>
            <person name="Saw J.H."/>
            <person name="Jorgensen S.L."/>
            <person name="Zaremba-Niedzwiedzka K."/>
            <person name="Martijn J."/>
            <person name="Lind A.E."/>
            <person name="van Eijk R."/>
            <person name="Schleper C."/>
            <person name="Guy L."/>
            <person name="Ettema T.J."/>
        </authorList>
    </citation>
    <scope>NUCLEOTIDE SEQUENCE</scope>
</reference>
<evidence type="ECO:0000313" key="1">
    <source>
        <dbReference type="EMBL" id="KKL12944.1"/>
    </source>
</evidence>
<proteinExistence type="predicted"/>
<accession>A0A0F9ATM3</accession>
<sequence length="60" mass="6700">MRIGAHLSVSGGKYMAFERGRELGCEALQVFVRNVRGWSSGPLKPKDIDDFLKKYQKGGN</sequence>
<dbReference type="SUPFAM" id="SSF51658">
    <property type="entry name" value="Xylose isomerase-like"/>
    <property type="match status" value="1"/>
</dbReference>
<name>A0A0F9ATM3_9ZZZZ</name>